<feature type="compositionally biased region" description="Polar residues" evidence="1">
    <location>
        <begin position="137"/>
        <end position="149"/>
    </location>
</feature>
<dbReference type="Proteomes" id="UP000770717">
    <property type="component" value="Unassembled WGS sequence"/>
</dbReference>
<evidence type="ECO:0000313" key="2">
    <source>
        <dbReference type="EMBL" id="KAG9478068.1"/>
    </source>
</evidence>
<evidence type="ECO:0008006" key="4">
    <source>
        <dbReference type="Google" id="ProtNLM"/>
    </source>
</evidence>
<accession>A0A8J6K215</accession>
<dbReference type="AlphaFoldDB" id="A0A8J6K215"/>
<comment type="caution">
    <text evidence="2">The sequence shown here is derived from an EMBL/GenBank/DDBJ whole genome shotgun (WGS) entry which is preliminary data.</text>
</comment>
<sequence length="685" mass="75584">MVDLISLPPPEHIKNEQGEEVEDGREGESYEREIGETATVLPSAAPPPPGFGDNSSDEEETKQINVKSQEKVREQEKDSVMPVCGYEELPVTLIDSVQTRTVKDHAKELDDALVSTLQALEALAASEDFPSPAPQPTAENIPSASNNLLPTRDSSKITIKPDTDMATTLKIPEKVPTPVHLEDCDAPAKPRTKAPFKLRKLFSATFPTRMRRETDERQAQLLKVKQYEMEFLEELLKPQGKVNAQHSEAPCPLVPGRCSCQVRSSPLQKVPGMSREQRRSCDCKRIIRGIRVPPNPVLEPELRSRSRVTGTGPTGIRLVRSSSLESRGTEKMSSCVSTSITHGESNVHYSKLPPKCNITDGDKKEATFNPPSTKLQKKDSDPLILKSKMLDTSGSKEETKTSVILPRQGDIISVHTKLPGEEGSITGEKCCSFRHCFNCRRCLSSDDNNDKDELSYSIPMQILPGMRANSDNAPILSQTLQVLDATVCSSPEDIQTQEIDLRTATFEGSLAKVTALRGHSYSLPDGFMSVQLDTSELLTILRQCLVSTETGAPKLNSVHLSQRKQELTLRFKEFRASCRRMAGVDKNPEHMLTAVTSSFQVLCGLIETFVKLVFVIRSESQRQELLSKVEEVVRNYTFLLRAAEESSARTAGYGQTVVGQLAKQSASVATAVSTFSRSIKTLMSK</sequence>
<feature type="compositionally biased region" description="Basic and acidic residues" evidence="1">
    <location>
        <begin position="24"/>
        <end position="35"/>
    </location>
</feature>
<name>A0A8J6K215_ELECQ</name>
<dbReference type="PANTHER" id="PTHR46221:SF1">
    <property type="entry name" value="FERM AND PDZ DOMAIN-CONTAINING PROTEIN 3"/>
    <property type="match status" value="1"/>
</dbReference>
<dbReference type="OrthoDB" id="5859304at2759"/>
<dbReference type="PANTHER" id="PTHR46221">
    <property type="entry name" value="FERM AND PDZ DOMAIN-CONTAINING PROTEIN FAMILY MEMBER"/>
    <property type="match status" value="1"/>
</dbReference>
<feature type="region of interest" description="Disordered" evidence="1">
    <location>
        <begin position="1"/>
        <end position="79"/>
    </location>
</feature>
<gene>
    <name evidence="2" type="ORF">GDO78_013196</name>
</gene>
<evidence type="ECO:0000313" key="3">
    <source>
        <dbReference type="Proteomes" id="UP000770717"/>
    </source>
</evidence>
<keyword evidence="3" id="KW-1185">Reference proteome</keyword>
<evidence type="ECO:0000256" key="1">
    <source>
        <dbReference type="SAM" id="MobiDB-lite"/>
    </source>
</evidence>
<reference evidence="2" key="1">
    <citation type="thesis" date="2020" institute="ProQuest LLC" country="789 East Eisenhower Parkway, Ann Arbor, MI, USA">
        <title>Comparative Genomics and Chromosome Evolution.</title>
        <authorList>
            <person name="Mudd A.B."/>
        </authorList>
    </citation>
    <scope>NUCLEOTIDE SEQUENCE</scope>
    <source>
        <strain evidence="2">HN-11 Male</strain>
        <tissue evidence="2">Kidney and liver</tissue>
    </source>
</reference>
<feature type="compositionally biased region" description="Basic and acidic residues" evidence="1">
    <location>
        <begin position="68"/>
        <end position="79"/>
    </location>
</feature>
<organism evidence="2 3">
    <name type="scientific">Eleutherodactylus coqui</name>
    <name type="common">Puerto Rican coqui</name>
    <dbReference type="NCBI Taxonomy" id="57060"/>
    <lineage>
        <taxon>Eukaryota</taxon>
        <taxon>Metazoa</taxon>
        <taxon>Chordata</taxon>
        <taxon>Craniata</taxon>
        <taxon>Vertebrata</taxon>
        <taxon>Euteleostomi</taxon>
        <taxon>Amphibia</taxon>
        <taxon>Batrachia</taxon>
        <taxon>Anura</taxon>
        <taxon>Neobatrachia</taxon>
        <taxon>Hyloidea</taxon>
        <taxon>Eleutherodactylidae</taxon>
        <taxon>Eleutherodactylinae</taxon>
        <taxon>Eleutherodactylus</taxon>
        <taxon>Eleutherodactylus</taxon>
    </lineage>
</organism>
<feature type="region of interest" description="Disordered" evidence="1">
    <location>
        <begin position="128"/>
        <end position="155"/>
    </location>
</feature>
<dbReference type="EMBL" id="WNTK01000009">
    <property type="protein sequence ID" value="KAG9478068.1"/>
    <property type="molecule type" value="Genomic_DNA"/>
</dbReference>
<protein>
    <recommendedName>
        <fullName evidence="4">FERM and PDZ domain containing 3</fullName>
    </recommendedName>
</protein>
<proteinExistence type="predicted"/>